<accession>A0A285PW67</accession>
<dbReference type="KEGG" id="ehl:EHLA_1546"/>
<dbReference type="AlphaFoldDB" id="A0A285PW67"/>
<proteinExistence type="predicted"/>
<evidence type="ECO:0000313" key="2">
    <source>
        <dbReference type="EMBL" id="SOB72265.1"/>
    </source>
</evidence>
<evidence type="ECO:0000313" key="3">
    <source>
        <dbReference type="Proteomes" id="UP000217549"/>
    </source>
</evidence>
<organism evidence="2 3">
    <name type="scientific">Anaerobutyricum hallii</name>
    <dbReference type="NCBI Taxonomy" id="39488"/>
    <lineage>
        <taxon>Bacteria</taxon>
        <taxon>Bacillati</taxon>
        <taxon>Bacillota</taxon>
        <taxon>Clostridia</taxon>
        <taxon>Lachnospirales</taxon>
        <taxon>Lachnospiraceae</taxon>
        <taxon>Anaerobutyricum</taxon>
    </lineage>
</organism>
<dbReference type="RefSeq" id="WP_096240122.1">
    <property type="nucleotide sequence ID" value="NZ_LT907978.1"/>
</dbReference>
<dbReference type="Pfam" id="PF18941">
    <property type="entry name" value="DUF5688"/>
    <property type="match status" value="1"/>
</dbReference>
<dbReference type="EMBL" id="LT907978">
    <property type="protein sequence ID" value="SOB72265.1"/>
    <property type="molecule type" value="Genomic_DNA"/>
</dbReference>
<dbReference type="InterPro" id="IPR043743">
    <property type="entry name" value="DUF5688"/>
</dbReference>
<keyword evidence="3" id="KW-1185">Reference proteome</keyword>
<protein>
    <submittedName>
        <fullName evidence="2">Consensus disorder prediction</fullName>
    </submittedName>
</protein>
<feature type="region of interest" description="Disordered" evidence="1">
    <location>
        <begin position="310"/>
        <end position="349"/>
    </location>
</feature>
<reference evidence="3" key="1">
    <citation type="submission" date="2017-09" db="EMBL/GenBank/DDBJ databases">
        <authorList>
            <person name="Shetty A S."/>
        </authorList>
    </citation>
    <scope>NUCLEOTIDE SEQUENCE [LARGE SCALE GENOMIC DNA]</scope>
</reference>
<evidence type="ECO:0000256" key="1">
    <source>
        <dbReference type="SAM" id="MobiDB-lite"/>
    </source>
</evidence>
<dbReference type="Proteomes" id="UP000217549">
    <property type="component" value="Chromosome I"/>
</dbReference>
<gene>
    <name evidence="2" type="ORF">EHLA_1546</name>
</gene>
<sequence length="349" mass="40084">MNFNEFVNEVKDNIRLFLPKDYENAEVSVMDYQKLNTTYKGLMVKKEDETITPTINMNQLYKAYQDQPGVTMESVYRRIADVVVEAPIQVNLKSILDYDIAKDNLFIRVSSAERNKDMLANVPHQLKEDLAITYHVAVSMDEEGLSSMLIKNDLLKQYGITAEQLHEDAMKSSPRIMAPEVSSMGAIMEELVEKDLFMMSPEEREMLQESIRESTQMPSFFVVTNQQRIDGAGALFYPEVMDNLGEILGQDYFILPSSIHEMLVLPDNGEVSADELRMMVTEVNETQVAPAERLTNDVYHFDTKDHVFEKADRFTERQKEKEAQAAKTEKTGKEQPDQKPKTKKHDMEL</sequence>
<name>A0A285PW67_9FIRM</name>